<dbReference type="EMBL" id="JRYO01000213">
    <property type="protein sequence ID" value="KHE91311.1"/>
    <property type="molecule type" value="Genomic_DNA"/>
</dbReference>
<protein>
    <submittedName>
        <fullName evidence="1">Uncharacterized protein</fullName>
    </submittedName>
</protein>
<dbReference type="Proteomes" id="UP000030652">
    <property type="component" value="Unassembled WGS sequence"/>
</dbReference>
<evidence type="ECO:0000313" key="2">
    <source>
        <dbReference type="Proteomes" id="UP000030652"/>
    </source>
</evidence>
<reference evidence="1 2" key="1">
    <citation type="submission" date="2014-10" db="EMBL/GenBank/DDBJ databases">
        <title>Draft genome of anammox bacterium scalindua brodae, obtained using differential coverage binning of sequence data from two enrichment reactors.</title>
        <authorList>
            <person name="Speth D.R."/>
            <person name="Russ L."/>
            <person name="Kartal B."/>
            <person name="Op den Camp H.J."/>
            <person name="Dutilh B.E."/>
            <person name="Jetten M.S."/>
        </authorList>
    </citation>
    <scope>NUCLEOTIDE SEQUENCE [LARGE SCALE GENOMIC DNA]</scope>
    <source>
        <strain evidence="1">RU1</strain>
    </source>
</reference>
<dbReference type="AlphaFoldDB" id="A0A0B0EGX5"/>
<proteinExistence type="predicted"/>
<comment type="caution">
    <text evidence="1">The sequence shown here is derived from an EMBL/GenBank/DDBJ whole genome shotgun (WGS) entry which is preliminary data.</text>
</comment>
<gene>
    <name evidence="1" type="ORF">SCABRO_02991</name>
</gene>
<evidence type="ECO:0000313" key="1">
    <source>
        <dbReference type="EMBL" id="KHE91311.1"/>
    </source>
</evidence>
<name>A0A0B0EGX5_9BACT</name>
<organism evidence="1 2">
    <name type="scientific">Candidatus Scalindua brodae</name>
    <dbReference type="NCBI Taxonomy" id="237368"/>
    <lineage>
        <taxon>Bacteria</taxon>
        <taxon>Pseudomonadati</taxon>
        <taxon>Planctomycetota</taxon>
        <taxon>Candidatus Brocadiia</taxon>
        <taxon>Candidatus Brocadiales</taxon>
        <taxon>Candidatus Scalinduaceae</taxon>
        <taxon>Candidatus Scalindua</taxon>
    </lineage>
</organism>
<accession>A0A0B0EGX5</accession>
<sequence length="200" mass="23076">MEKVHEMVVKCVEVLDPEIKIQFEDVPAGYSLPDKKQIILPLYQYDFLMIFRAALRETAHVLFSTKVPECNLEYDVSMSLDTIEQAYVNYHFCQRFPKFEVTLNRFYKDGIGGATVGGVIGADDFWKELEYVLFDVDVAEGCYSDRCRKLYDNGIIHELWKIIQSAKSTEDLIPGAKSLVQRFKDLNLDFPGIDRSRTPQ</sequence>